<keyword evidence="2" id="KW-1185">Reference proteome</keyword>
<evidence type="ECO:0000313" key="1">
    <source>
        <dbReference type="EMBL" id="CAI9532569.1"/>
    </source>
</evidence>
<dbReference type="Proteomes" id="UP001162483">
    <property type="component" value="Unassembled WGS sequence"/>
</dbReference>
<name>A0ABN9A9B3_9NEOB</name>
<reference evidence="1" key="1">
    <citation type="submission" date="2023-05" db="EMBL/GenBank/DDBJ databases">
        <authorList>
            <person name="Stuckert A."/>
        </authorList>
    </citation>
    <scope>NUCLEOTIDE SEQUENCE</scope>
</reference>
<sequence>AEHKLPPPFLSVGLTVNSSNCISGSDTPEHWCQWHYYSIPACVVVGGVVPHHWCQWKE</sequence>
<organism evidence="1 2">
    <name type="scientific">Staurois parvus</name>
    <dbReference type="NCBI Taxonomy" id="386267"/>
    <lineage>
        <taxon>Eukaryota</taxon>
        <taxon>Metazoa</taxon>
        <taxon>Chordata</taxon>
        <taxon>Craniata</taxon>
        <taxon>Vertebrata</taxon>
        <taxon>Euteleostomi</taxon>
        <taxon>Amphibia</taxon>
        <taxon>Batrachia</taxon>
        <taxon>Anura</taxon>
        <taxon>Neobatrachia</taxon>
        <taxon>Ranoidea</taxon>
        <taxon>Ranidae</taxon>
        <taxon>Staurois</taxon>
    </lineage>
</organism>
<protein>
    <submittedName>
        <fullName evidence="1">Uncharacterized protein</fullName>
    </submittedName>
</protein>
<accession>A0ABN9A9B3</accession>
<proteinExistence type="predicted"/>
<dbReference type="EMBL" id="CATNWA010000065">
    <property type="protein sequence ID" value="CAI9532569.1"/>
    <property type="molecule type" value="Genomic_DNA"/>
</dbReference>
<evidence type="ECO:0000313" key="2">
    <source>
        <dbReference type="Proteomes" id="UP001162483"/>
    </source>
</evidence>
<gene>
    <name evidence="1" type="ORF">SPARVUS_LOCUS241991</name>
</gene>
<feature type="non-terminal residue" evidence="1">
    <location>
        <position position="1"/>
    </location>
</feature>
<comment type="caution">
    <text evidence="1">The sequence shown here is derived from an EMBL/GenBank/DDBJ whole genome shotgun (WGS) entry which is preliminary data.</text>
</comment>